<dbReference type="InterPro" id="IPR016193">
    <property type="entry name" value="Cytidine_deaminase-like"/>
</dbReference>
<keyword evidence="2 3" id="KW-0501">Molybdenum cofactor biosynthesis</keyword>
<dbReference type="GO" id="GO:0016783">
    <property type="term" value="F:sulfurtransferase activity"/>
    <property type="evidence" value="ECO:0007669"/>
    <property type="project" value="InterPro"/>
</dbReference>
<dbReference type="Proteomes" id="UP000327011">
    <property type="component" value="Unassembled WGS sequence"/>
</dbReference>
<comment type="similarity">
    <text evidence="3">Belongs to the FdhD family.</text>
</comment>
<evidence type="ECO:0000313" key="6">
    <source>
        <dbReference type="Proteomes" id="UP000327011"/>
    </source>
</evidence>
<protein>
    <recommendedName>
        <fullName evidence="3">Sulfur carrier protein FdhD</fullName>
    </recommendedName>
</protein>
<evidence type="ECO:0000256" key="1">
    <source>
        <dbReference type="ARBA" id="ARBA00022490"/>
    </source>
</evidence>
<dbReference type="GO" id="GO:0006777">
    <property type="term" value="P:Mo-molybdopterin cofactor biosynthetic process"/>
    <property type="evidence" value="ECO:0007669"/>
    <property type="project" value="UniProtKB-UniRule"/>
</dbReference>
<dbReference type="HAMAP" id="MF_00187">
    <property type="entry name" value="FdhD"/>
    <property type="match status" value="1"/>
</dbReference>
<feature type="compositionally biased region" description="Basic residues" evidence="4">
    <location>
        <begin position="386"/>
        <end position="397"/>
    </location>
</feature>
<evidence type="ECO:0000256" key="4">
    <source>
        <dbReference type="SAM" id="MobiDB-lite"/>
    </source>
</evidence>
<dbReference type="SUPFAM" id="SSF53756">
    <property type="entry name" value="UDP-Glycosyltransferase/glycogen phosphorylase"/>
    <property type="match status" value="1"/>
</dbReference>
<evidence type="ECO:0000256" key="2">
    <source>
        <dbReference type="ARBA" id="ARBA00023150"/>
    </source>
</evidence>
<dbReference type="Gene3D" id="3.10.20.10">
    <property type="match status" value="1"/>
</dbReference>
<evidence type="ECO:0000256" key="3">
    <source>
        <dbReference type="HAMAP-Rule" id="MF_00187"/>
    </source>
</evidence>
<dbReference type="Gene3D" id="3.40.50.2000">
    <property type="entry name" value="Glycogen Phosphorylase B"/>
    <property type="match status" value="2"/>
</dbReference>
<sequence>MLTMLAHGLPVAVTVPDEPDPALPLGEAPAVIPARRDAAAVALLDDPGLRRLMGGAGTRPWPIRAEISPAVMREPYREILVVDLLGGIGDLIMVLPAGHALARRNPGASLRVLTHAPGAALLRADPAVTRVLTPRHGGAGAEREAVAEALAARRPDLAVTTTRYDGIPDLLAASGARCVTDLWRHPPPGEPVGERYLRILLAEGLPAPGDLRTRPVVRLTADEIADGESTVGRCLPTATPRPPVVLVTEAGMDVKHWPAARWRALAALPARRGHPLLTLGAPHEHVPGPAAARGTAPGHPCPAAAVLPSRDLRGLAACFAAVARRGAVVVGGDTGPLRLAAASGAATVGLFGPTWAERYGIAGSAVSPIRVAGDSGSTVPGGPCLHGRRLRGVRRPRRDPPRDPPVRRRPSPASPGGGPLRRARDEAWQAAYGKERQPCRQRRKQMRGDGGEGLPARPGPVTRFYVRRVSGSAVRDRRDDLATEEPLEIRLLAAGGDARTVAITMRTPGADFELAAGFLHGEGIVGPGGIAAIGYCTDEDLDPEARYNTVTVRLTAPELPDMTSVQRNFLTSSACGVCGTASLDALRDRCAPPAVRPPVGVSAATLYALPDRLRAAQGVFGRTGGLHAAGLFTPEGAPVAVREDVGRHNAVDKLVGWALMGGTLPLDRHVLLVSGRVSYEIMQKAASAGIQIVCAVSAPSSLAVDLAREFGVTLVGFLRDERFNVYACPERIDVEREPSISASPAQ</sequence>
<reference evidence="5 6" key="1">
    <citation type="submission" date="2019-09" db="EMBL/GenBank/DDBJ databases">
        <title>Screening of Novel Bioactive Compounds from Soil-Associated.</title>
        <authorList>
            <person name="Gong X."/>
        </authorList>
    </citation>
    <scope>NUCLEOTIDE SEQUENCE [LARGE SCALE GENOMIC DNA]</scope>
    <source>
        <strain evidence="5 6">Gxj-6</strain>
    </source>
</reference>
<dbReference type="InterPro" id="IPR002201">
    <property type="entry name" value="Glyco_trans_9"/>
</dbReference>
<dbReference type="NCBIfam" id="NF001943">
    <property type="entry name" value="PRK00724.1-2"/>
    <property type="match status" value="1"/>
</dbReference>
<dbReference type="GO" id="GO:0016757">
    <property type="term" value="F:glycosyltransferase activity"/>
    <property type="evidence" value="ECO:0007669"/>
    <property type="project" value="InterPro"/>
</dbReference>
<feature type="active site" description="Cysteine persulfide intermediate" evidence="3">
    <location>
        <position position="575"/>
    </location>
</feature>
<keyword evidence="6" id="KW-1185">Reference proteome</keyword>
<dbReference type="AlphaFoldDB" id="A0A5J5KAF2"/>
<name>A0A5J5KAF2_9ACTN</name>
<dbReference type="InterPro" id="IPR003786">
    <property type="entry name" value="FdhD"/>
</dbReference>
<feature type="region of interest" description="Disordered" evidence="4">
    <location>
        <begin position="374"/>
        <end position="459"/>
    </location>
</feature>
<keyword evidence="5" id="KW-0808">Transferase</keyword>
<comment type="function">
    <text evidence="3">Required for formate dehydrogenase (FDH) activity. Acts as a sulfur carrier protein that transfers sulfur from IscS to the molybdenum cofactor prior to its insertion into FDH.</text>
</comment>
<dbReference type="Pfam" id="PF02634">
    <property type="entry name" value="FdhD-NarQ"/>
    <property type="match status" value="1"/>
</dbReference>
<accession>A0A5J5KAF2</accession>
<gene>
    <name evidence="3 5" type="primary">fdhD</name>
    <name evidence="5" type="ORF">F5972_02240</name>
</gene>
<comment type="subcellular location">
    <subcellularLocation>
        <location evidence="3">Cytoplasm</location>
    </subcellularLocation>
</comment>
<dbReference type="GO" id="GO:0005737">
    <property type="term" value="C:cytoplasm"/>
    <property type="evidence" value="ECO:0007669"/>
    <property type="project" value="UniProtKB-SubCell"/>
</dbReference>
<dbReference type="EMBL" id="VYTZ01000001">
    <property type="protein sequence ID" value="KAA9381665.1"/>
    <property type="molecule type" value="Genomic_DNA"/>
</dbReference>
<dbReference type="PANTHER" id="PTHR30592:SF1">
    <property type="entry name" value="SULFUR CARRIER PROTEIN FDHD"/>
    <property type="match status" value="1"/>
</dbReference>
<feature type="binding site" evidence="3">
    <location>
        <begin position="717"/>
        <end position="722"/>
    </location>
    <ligand>
        <name>Mo-bis(molybdopterin guanine dinucleotide)</name>
        <dbReference type="ChEBI" id="CHEBI:60539"/>
    </ligand>
</feature>
<dbReference type="Gene3D" id="3.40.140.10">
    <property type="entry name" value="Cytidine Deaminase, domain 2"/>
    <property type="match status" value="1"/>
</dbReference>
<dbReference type="SUPFAM" id="SSF53927">
    <property type="entry name" value="Cytidine deaminase-like"/>
    <property type="match status" value="1"/>
</dbReference>
<dbReference type="GO" id="GO:0097163">
    <property type="term" value="F:sulfur carrier activity"/>
    <property type="evidence" value="ECO:0007669"/>
    <property type="project" value="UniProtKB-UniRule"/>
</dbReference>
<dbReference type="NCBIfam" id="TIGR00129">
    <property type="entry name" value="fdhD_narQ"/>
    <property type="match status" value="1"/>
</dbReference>
<keyword evidence="1 3" id="KW-0963">Cytoplasm</keyword>
<comment type="caution">
    <text evidence="5">The sequence shown here is derived from an EMBL/GenBank/DDBJ whole genome shotgun (WGS) entry which is preliminary data.</text>
</comment>
<evidence type="ECO:0000313" key="5">
    <source>
        <dbReference type="EMBL" id="KAA9381665.1"/>
    </source>
</evidence>
<proteinExistence type="inferred from homology"/>
<feature type="compositionally biased region" description="Basic and acidic residues" evidence="4">
    <location>
        <begin position="422"/>
        <end position="438"/>
    </location>
</feature>
<dbReference type="Pfam" id="PF01075">
    <property type="entry name" value="Glyco_transf_9"/>
    <property type="match status" value="1"/>
</dbReference>
<dbReference type="PANTHER" id="PTHR30592">
    <property type="entry name" value="FORMATE DEHYDROGENASE"/>
    <property type="match status" value="1"/>
</dbReference>
<organism evidence="5 6">
    <name type="scientific">Microbispora cellulosiformans</name>
    <dbReference type="NCBI Taxonomy" id="2614688"/>
    <lineage>
        <taxon>Bacteria</taxon>
        <taxon>Bacillati</taxon>
        <taxon>Actinomycetota</taxon>
        <taxon>Actinomycetes</taxon>
        <taxon>Streptosporangiales</taxon>
        <taxon>Streptosporangiaceae</taxon>
        <taxon>Microbispora</taxon>
    </lineage>
</organism>